<dbReference type="GO" id="GO:0003964">
    <property type="term" value="F:RNA-directed DNA polymerase activity"/>
    <property type="evidence" value="ECO:0007669"/>
    <property type="project" value="UniProtKB-KW"/>
</dbReference>
<dbReference type="Pfam" id="PF17917">
    <property type="entry name" value="RT_RNaseH"/>
    <property type="match status" value="1"/>
</dbReference>
<evidence type="ECO:0000256" key="6">
    <source>
        <dbReference type="ARBA" id="ARBA00022801"/>
    </source>
</evidence>
<dbReference type="EMBL" id="CAJGYO010000012">
    <property type="protein sequence ID" value="CAD6264196.1"/>
    <property type="molecule type" value="Genomic_DNA"/>
</dbReference>
<evidence type="ECO:0000313" key="11">
    <source>
        <dbReference type="EMBL" id="CAD6264196.1"/>
    </source>
</evidence>
<dbReference type="GO" id="GO:0005634">
    <property type="term" value="C:nucleus"/>
    <property type="evidence" value="ECO:0007669"/>
    <property type="project" value="UniProtKB-SubCell"/>
</dbReference>
<accession>A0A811R2R5</accession>
<comment type="subcellular location">
    <subcellularLocation>
        <location evidence="1">Nucleus</location>
    </subcellularLocation>
</comment>
<dbReference type="Gene3D" id="3.10.20.370">
    <property type="match status" value="1"/>
</dbReference>
<evidence type="ECO:0000256" key="7">
    <source>
        <dbReference type="ARBA" id="ARBA00022918"/>
    </source>
</evidence>
<protein>
    <recommendedName>
        <fullName evidence="13">Chromo domain-containing protein</fullName>
    </recommendedName>
</protein>
<dbReference type="PROSITE" id="PS00598">
    <property type="entry name" value="CHROMO_1"/>
    <property type="match status" value="1"/>
</dbReference>
<dbReference type="CDD" id="cd09274">
    <property type="entry name" value="RNase_HI_RT_Ty3"/>
    <property type="match status" value="1"/>
</dbReference>
<dbReference type="PANTHER" id="PTHR34072">
    <property type="entry name" value="ENZYMATIC POLYPROTEIN-RELATED"/>
    <property type="match status" value="1"/>
</dbReference>
<dbReference type="AlphaFoldDB" id="A0A811R2R5"/>
<evidence type="ECO:0000256" key="4">
    <source>
        <dbReference type="ARBA" id="ARBA00022722"/>
    </source>
</evidence>
<sequence length="286" mass="32180">MPNFNKPFYVETDASDKGIGAILHQEGHPIAFVSKALGPRSQGLSTYEKESLAILLAIDQWKSYLQPAEFVIQTDQRSLTYLTDQKLNSYWQQKAMTKLMGFQYKICYKKGSTNCAADALSRITHNTATLNAISIAQPLWLQTVQDSYSDSSSAQQKLTTLALQNPSGRYSLMDVFHVSLLKKVQGNTTPKFIPLPADVPSVKTPEMVLDRRACTKNKRVYYQLLVKWSDMPPELATWEDEDDLLRRFPSFTAWGQAIAYGGGGRCHGETYQQPSPREGEDPKKQT</sequence>
<evidence type="ECO:0000313" key="12">
    <source>
        <dbReference type="Proteomes" id="UP000604825"/>
    </source>
</evidence>
<evidence type="ECO:0000256" key="1">
    <source>
        <dbReference type="ARBA" id="ARBA00004123"/>
    </source>
</evidence>
<keyword evidence="4" id="KW-0540">Nuclease</keyword>
<name>A0A811R2R5_9POAL</name>
<feature type="domain" description="Reverse transcriptase RNase H-like" evidence="10">
    <location>
        <begin position="3"/>
        <end position="102"/>
    </location>
</feature>
<keyword evidence="5" id="KW-0255">Endonuclease</keyword>
<evidence type="ECO:0000256" key="5">
    <source>
        <dbReference type="ARBA" id="ARBA00022759"/>
    </source>
</evidence>
<gene>
    <name evidence="11" type="ORF">NCGR_LOCUS47501</name>
</gene>
<dbReference type="Pfam" id="PF00385">
    <property type="entry name" value="Chromo"/>
    <property type="match status" value="1"/>
</dbReference>
<evidence type="ECO:0000256" key="3">
    <source>
        <dbReference type="ARBA" id="ARBA00022695"/>
    </source>
</evidence>
<evidence type="ECO:0000256" key="2">
    <source>
        <dbReference type="ARBA" id="ARBA00022679"/>
    </source>
</evidence>
<keyword evidence="6" id="KW-0378">Hydrolase</keyword>
<dbReference type="InterPro" id="IPR016197">
    <property type="entry name" value="Chromo-like_dom_sf"/>
</dbReference>
<comment type="caution">
    <text evidence="11">The sequence shown here is derived from an EMBL/GenBank/DDBJ whole genome shotgun (WGS) entry which is preliminary data.</text>
</comment>
<proteinExistence type="predicted"/>
<reference evidence="11" key="1">
    <citation type="submission" date="2020-10" db="EMBL/GenBank/DDBJ databases">
        <authorList>
            <person name="Han B."/>
            <person name="Lu T."/>
            <person name="Zhao Q."/>
            <person name="Huang X."/>
            <person name="Zhao Y."/>
        </authorList>
    </citation>
    <scope>NUCLEOTIDE SEQUENCE</scope>
</reference>
<keyword evidence="2" id="KW-0808">Transferase</keyword>
<feature type="region of interest" description="Disordered" evidence="8">
    <location>
        <begin position="265"/>
        <end position="286"/>
    </location>
</feature>
<keyword evidence="7" id="KW-0695">RNA-directed DNA polymerase</keyword>
<evidence type="ECO:0008006" key="13">
    <source>
        <dbReference type="Google" id="ProtNLM"/>
    </source>
</evidence>
<organism evidence="11 12">
    <name type="scientific">Miscanthus lutarioriparius</name>
    <dbReference type="NCBI Taxonomy" id="422564"/>
    <lineage>
        <taxon>Eukaryota</taxon>
        <taxon>Viridiplantae</taxon>
        <taxon>Streptophyta</taxon>
        <taxon>Embryophyta</taxon>
        <taxon>Tracheophyta</taxon>
        <taxon>Spermatophyta</taxon>
        <taxon>Magnoliopsida</taxon>
        <taxon>Liliopsida</taxon>
        <taxon>Poales</taxon>
        <taxon>Poaceae</taxon>
        <taxon>PACMAD clade</taxon>
        <taxon>Panicoideae</taxon>
        <taxon>Andropogonodae</taxon>
        <taxon>Andropogoneae</taxon>
        <taxon>Saccharinae</taxon>
        <taxon>Miscanthus</taxon>
    </lineage>
</organism>
<evidence type="ECO:0000259" key="9">
    <source>
        <dbReference type="Pfam" id="PF00385"/>
    </source>
</evidence>
<dbReference type="GO" id="GO:0016787">
    <property type="term" value="F:hydrolase activity"/>
    <property type="evidence" value="ECO:0007669"/>
    <property type="project" value="UniProtKB-KW"/>
</dbReference>
<evidence type="ECO:0000259" key="10">
    <source>
        <dbReference type="Pfam" id="PF17917"/>
    </source>
</evidence>
<dbReference type="PANTHER" id="PTHR34072:SF50">
    <property type="entry name" value="NUCLEOTIDYLTRANSFERASE, RIBONUCLEASE H"/>
    <property type="match status" value="1"/>
</dbReference>
<dbReference type="SUPFAM" id="SSF56672">
    <property type="entry name" value="DNA/RNA polymerases"/>
    <property type="match status" value="1"/>
</dbReference>
<dbReference type="InterPro" id="IPR023780">
    <property type="entry name" value="Chromo_domain"/>
</dbReference>
<keyword evidence="3" id="KW-0548">Nucleotidyltransferase</keyword>
<dbReference type="Proteomes" id="UP000604825">
    <property type="component" value="Unassembled WGS sequence"/>
</dbReference>
<feature type="domain" description="Chromo" evidence="9">
    <location>
        <begin position="204"/>
        <end position="249"/>
    </location>
</feature>
<evidence type="ECO:0000256" key="8">
    <source>
        <dbReference type="SAM" id="MobiDB-lite"/>
    </source>
</evidence>
<dbReference type="SUPFAM" id="SSF54160">
    <property type="entry name" value="Chromo domain-like"/>
    <property type="match status" value="1"/>
</dbReference>
<keyword evidence="12" id="KW-1185">Reference proteome</keyword>
<dbReference type="InterPro" id="IPR041373">
    <property type="entry name" value="RT_RNaseH"/>
</dbReference>
<dbReference type="GO" id="GO:0004519">
    <property type="term" value="F:endonuclease activity"/>
    <property type="evidence" value="ECO:0007669"/>
    <property type="project" value="UniProtKB-KW"/>
</dbReference>
<dbReference type="InterPro" id="IPR043502">
    <property type="entry name" value="DNA/RNA_pol_sf"/>
</dbReference>
<dbReference type="Gene3D" id="2.40.50.40">
    <property type="match status" value="1"/>
</dbReference>
<dbReference type="OrthoDB" id="694516at2759"/>
<dbReference type="InterPro" id="IPR023779">
    <property type="entry name" value="Chromodomain_CS"/>
</dbReference>
<feature type="compositionally biased region" description="Basic and acidic residues" evidence="8">
    <location>
        <begin position="277"/>
        <end position="286"/>
    </location>
</feature>